<name>A0A5B9N029_9CAUD</name>
<dbReference type="Proteomes" id="UP000323963">
    <property type="component" value="Segment"/>
</dbReference>
<sequence>MTIETAATGMSRRAICATSAGHTLHAVSSRTWYQPGRINRAYQRTNLTELSGSHYGAGILTTKFQERAMNAYRAYDAIEERKWAEQSLTEEKQKWIEDRAKEVFASLPEDPYAALRQSASFRAFPYEGLRSDKAGEVYNDLRTAIAYAQAEYDWDHRTGCPF</sequence>
<keyword evidence="2" id="KW-1185">Reference proteome</keyword>
<evidence type="ECO:0000313" key="2">
    <source>
        <dbReference type="Proteomes" id="UP000323963"/>
    </source>
</evidence>
<dbReference type="InterPro" id="IPR049911">
    <property type="entry name" value="GamL-like"/>
</dbReference>
<evidence type="ECO:0000313" key="1">
    <source>
        <dbReference type="EMBL" id="QEG04436.1"/>
    </source>
</evidence>
<protein>
    <submittedName>
        <fullName evidence="1">Putative host nuclease inhibitor GamL</fullName>
    </submittedName>
</protein>
<gene>
    <name evidence="1" type="ORF">CHRON_38</name>
</gene>
<dbReference type="EMBL" id="MN013086">
    <property type="protein sequence ID" value="QEG04436.1"/>
    <property type="molecule type" value="Genomic_DNA"/>
</dbReference>
<accession>A0A5B9N029</accession>
<reference evidence="1 2" key="1">
    <citation type="submission" date="2019-04" db="EMBL/GenBank/DDBJ databases">
        <authorList>
            <person name="Chronis J.D."/>
            <person name="Sharma R."/>
            <person name="Thurgood T.L."/>
            <person name="Hoffmann C."/>
            <person name="Kruger J.L."/>
            <person name="Loertscher E."/>
            <person name="Arens D.K."/>
            <person name="Johnson L."/>
            <person name="Thompson D.W."/>
            <person name="Walker J."/>
            <person name="Casjens S."/>
            <person name="Grose J.H."/>
        </authorList>
    </citation>
    <scope>NUCLEOTIDE SEQUENCE [LARGE SCALE GENOMIC DNA]</scope>
</reference>
<organism evidence="1 2">
    <name type="scientific">Klebsiella phage vB_Kpn_Chronis</name>
    <dbReference type="NCBI Taxonomy" id="2591378"/>
    <lineage>
        <taxon>Viruses</taxon>
        <taxon>Duplodnaviria</taxon>
        <taxon>Heunggongvirae</taxon>
        <taxon>Uroviricota</taxon>
        <taxon>Caudoviricetes</taxon>
    </lineage>
</organism>
<dbReference type="NCBIfam" id="NF033500">
    <property type="entry name" value="phi80_GamL"/>
    <property type="match status" value="1"/>
</dbReference>
<proteinExistence type="predicted"/>